<keyword evidence="3" id="KW-1185">Reference proteome</keyword>
<keyword evidence="2" id="KW-0540">Nuclease</keyword>
<evidence type="ECO:0000313" key="3">
    <source>
        <dbReference type="Proteomes" id="UP001597181"/>
    </source>
</evidence>
<dbReference type="Proteomes" id="UP001597181">
    <property type="component" value="Unassembled WGS sequence"/>
</dbReference>
<keyword evidence="2" id="KW-0255">Endonuclease</keyword>
<dbReference type="InterPro" id="IPR002711">
    <property type="entry name" value="HNH"/>
</dbReference>
<comment type="caution">
    <text evidence="2">The sequence shown here is derived from an EMBL/GenBank/DDBJ whole genome shotgun (WGS) entry which is preliminary data.</text>
</comment>
<proteinExistence type="predicted"/>
<keyword evidence="2" id="KW-0378">Hydrolase</keyword>
<name>A0ABW3TIS5_9MICO</name>
<dbReference type="EMBL" id="JBHTLY010000001">
    <property type="protein sequence ID" value="MFD1200646.1"/>
    <property type="molecule type" value="Genomic_DNA"/>
</dbReference>
<gene>
    <name evidence="2" type="ORF">ACFQ3U_01895</name>
</gene>
<organism evidence="2 3">
    <name type="scientific">Leucobacter albus</name>
    <dbReference type="NCBI Taxonomy" id="272210"/>
    <lineage>
        <taxon>Bacteria</taxon>
        <taxon>Bacillati</taxon>
        <taxon>Actinomycetota</taxon>
        <taxon>Actinomycetes</taxon>
        <taxon>Micrococcales</taxon>
        <taxon>Microbacteriaceae</taxon>
        <taxon>Leucobacter</taxon>
    </lineage>
</organism>
<feature type="domain" description="HNH" evidence="1">
    <location>
        <begin position="54"/>
        <end position="73"/>
    </location>
</feature>
<evidence type="ECO:0000259" key="1">
    <source>
        <dbReference type="Pfam" id="PF01844"/>
    </source>
</evidence>
<dbReference type="Pfam" id="PF01844">
    <property type="entry name" value="HNH"/>
    <property type="match status" value="1"/>
</dbReference>
<protein>
    <submittedName>
        <fullName evidence="2">HNH endonuclease</fullName>
    </submittedName>
</protein>
<dbReference type="GO" id="GO:0004519">
    <property type="term" value="F:endonuclease activity"/>
    <property type="evidence" value="ECO:0007669"/>
    <property type="project" value="UniProtKB-KW"/>
</dbReference>
<evidence type="ECO:0000313" key="2">
    <source>
        <dbReference type="EMBL" id="MFD1200646.1"/>
    </source>
</evidence>
<accession>A0ABW3TIS5</accession>
<dbReference type="RefSeq" id="WP_343959042.1">
    <property type="nucleotide sequence ID" value="NZ_BAAAKZ010000003.1"/>
</dbReference>
<sequence length="77" mass="8573">MDCIKYLKTVDIDLTTPTLDALSETLVQKSRSAKSTAGQRPFMTARLCGSIKDRSEPKNLQTLCWRCNRTKGAKIPA</sequence>
<reference evidence="3" key="1">
    <citation type="journal article" date="2019" name="Int. J. Syst. Evol. Microbiol.">
        <title>The Global Catalogue of Microorganisms (GCM) 10K type strain sequencing project: providing services to taxonomists for standard genome sequencing and annotation.</title>
        <authorList>
            <consortium name="The Broad Institute Genomics Platform"/>
            <consortium name="The Broad Institute Genome Sequencing Center for Infectious Disease"/>
            <person name="Wu L."/>
            <person name="Ma J."/>
        </authorList>
    </citation>
    <scope>NUCLEOTIDE SEQUENCE [LARGE SCALE GENOMIC DNA]</scope>
    <source>
        <strain evidence="3">CCUG 50213</strain>
    </source>
</reference>